<protein>
    <recommendedName>
        <fullName evidence="8">Major facilitator superfamily (MFS) profile domain-containing protein</fullName>
    </recommendedName>
</protein>
<feature type="transmembrane region" description="Helical" evidence="7">
    <location>
        <begin position="96"/>
        <end position="116"/>
    </location>
</feature>
<reference evidence="9" key="1">
    <citation type="submission" date="2020-10" db="EMBL/GenBank/DDBJ databases">
        <title>Taxonomic study of unclassified bacteria belonging to the class Ktedonobacteria.</title>
        <authorList>
            <person name="Yabe S."/>
            <person name="Wang C.M."/>
            <person name="Zheng Y."/>
            <person name="Sakai Y."/>
            <person name="Cavaletti L."/>
            <person name="Monciardini P."/>
            <person name="Donadio S."/>
        </authorList>
    </citation>
    <scope>NUCLEOTIDE SEQUENCE</scope>
    <source>
        <strain evidence="9">ID150040</strain>
    </source>
</reference>
<feature type="transmembrane region" description="Helical" evidence="7">
    <location>
        <begin position="236"/>
        <end position="258"/>
    </location>
</feature>
<comment type="subcellular location">
    <subcellularLocation>
        <location evidence="1">Cell membrane</location>
        <topology evidence="1">Multi-pass membrane protein</topology>
    </subcellularLocation>
</comment>
<feature type="transmembrane region" description="Helical" evidence="7">
    <location>
        <begin position="155"/>
        <end position="176"/>
    </location>
</feature>
<dbReference type="InterPro" id="IPR005829">
    <property type="entry name" value="Sugar_transporter_CS"/>
</dbReference>
<feature type="transmembrane region" description="Helical" evidence="7">
    <location>
        <begin position="305"/>
        <end position="328"/>
    </location>
</feature>
<dbReference type="RefSeq" id="WP_220204845.1">
    <property type="nucleotide sequence ID" value="NZ_BNJK01000001.1"/>
</dbReference>
<evidence type="ECO:0000256" key="2">
    <source>
        <dbReference type="ARBA" id="ARBA00022448"/>
    </source>
</evidence>
<dbReference type="EMBL" id="BNJK01000001">
    <property type="protein sequence ID" value="GHO94087.1"/>
    <property type="molecule type" value="Genomic_DNA"/>
</dbReference>
<feature type="transmembrane region" description="Helical" evidence="7">
    <location>
        <begin position="196"/>
        <end position="216"/>
    </location>
</feature>
<feature type="transmembrane region" description="Helical" evidence="7">
    <location>
        <begin position="264"/>
        <end position="285"/>
    </location>
</feature>
<evidence type="ECO:0000256" key="5">
    <source>
        <dbReference type="ARBA" id="ARBA00022989"/>
    </source>
</evidence>
<gene>
    <name evidence="9" type="ORF">KSF_041350</name>
</gene>
<dbReference type="Gene3D" id="1.20.1250.20">
    <property type="entry name" value="MFS general substrate transporter like domains"/>
    <property type="match status" value="1"/>
</dbReference>
<feature type="transmembrane region" description="Helical" evidence="7">
    <location>
        <begin position="66"/>
        <end position="84"/>
    </location>
</feature>
<feature type="transmembrane region" description="Helical" evidence="7">
    <location>
        <begin position="558"/>
        <end position="576"/>
    </location>
</feature>
<evidence type="ECO:0000259" key="8">
    <source>
        <dbReference type="PROSITE" id="PS50850"/>
    </source>
</evidence>
<evidence type="ECO:0000256" key="1">
    <source>
        <dbReference type="ARBA" id="ARBA00004651"/>
    </source>
</evidence>
<keyword evidence="4 7" id="KW-0812">Transmembrane</keyword>
<keyword evidence="10" id="KW-1185">Reference proteome</keyword>
<feature type="transmembrane region" description="Helical" evidence="7">
    <location>
        <begin position="340"/>
        <end position="364"/>
    </location>
</feature>
<dbReference type="InterPro" id="IPR011701">
    <property type="entry name" value="MFS"/>
</dbReference>
<dbReference type="PANTHER" id="PTHR23501:SF197">
    <property type="entry name" value="COMD"/>
    <property type="match status" value="1"/>
</dbReference>
<feature type="transmembrane region" description="Helical" evidence="7">
    <location>
        <begin position="27"/>
        <end position="46"/>
    </location>
</feature>
<dbReference type="CDD" id="cd17502">
    <property type="entry name" value="MFS_Azr1_MDR_like"/>
    <property type="match status" value="1"/>
</dbReference>
<feature type="transmembrane region" description="Helical" evidence="7">
    <location>
        <begin position="122"/>
        <end position="143"/>
    </location>
</feature>
<feature type="transmembrane region" description="Helical" evidence="7">
    <location>
        <begin position="400"/>
        <end position="421"/>
    </location>
</feature>
<comment type="caution">
    <text evidence="9">The sequence shown here is derived from an EMBL/GenBank/DDBJ whole genome shotgun (WGS) entry which is preliminary data.</text>
</comment>
<dbReference type="InterPro" id="IPR004638">
    <property type="entry name" value="EmrB-like"/>
</dbReference>
<dbReference type="PROSITE" id="PS50850">
    <property type="entry name" value="MFS"/>
    <property type="match status" value="1"/>
</dbReference>
<organism evidence="9 10">
    <name type="scientific">Reticulibacter mediterranei</name>
    <dbReference type="NCBI Taxonomy" id="2778369"/>
    <lineage>
        <taxon>Bacteria</taxon>
        <taxon>Bacillati</taxon>
        <taxon>Chloroflexota</taxon>
        <taxon>Ktedonobacteria</taxon>
        <taxon>Ktedonobacterales</taxon>
        <taxon>Reticulibacteraceae</taxon>
        <taxon>Reticulibacter</taxon>
    </lineage>
</organism>
<feature type="domain" description="Major facilitator superfamily (MFS) profile" evidence="8">
    <location>
        <begin position="32"/>
        <end position="581"/>
    </location>
</feature>
<sequence length="595" mass="63280">MSSVHTEDIKSVQPSEAQSHERRLRGMALTSVMIALLLTLLLEALDQTIVGTAMPKIIGELQGFDRYTWVVTAYLLTSTTLVPIIGKLSDQFGRKWFLVVGVVIFLLGSVLAGASLTMNQLIAFRALQGLGAGVGLALVNTVIADIFPPVERAKWQSAFGAVYGFSNLVGPTFGGWLTDHGPLVGTLVTDSTRWRWVFYINLPVGLIALIALLVFLPPNVSVRSNSETGWAAVRRIDFLGAILASAATICLLLGLTWGGEQGDWGSPLVITMLAGAVVLFTLFLVTERFAIEPILPLGLFRNQVFSAGITLSLLQMMLLLGVSLYMPLYMQGVLGLSATGAGAAMTPMSVMMVVSAMVAGMLIARLQRYQVIAIVSALIMCVGIFLLTRITASTSLLETIFYMVIAGLGTGTFFSLLNIVVQNTLPRTQLGIGTAAVRYLGQLGATLGVAIVGTVVNSSLSSDLANRIPATTVQQLTPAGVKAATNTQILINPQYHDTVVQTAKDMAAKNAAAQVPAGPQHDQIVASAMMQAAHYAQQLMDQVVATLKLSLMVALQHGFLVVLVFAVFALITTLFLKDVPMAQASTGDAQEESKA</sequence>
<dbReference type="Pfam" id="PF07690">
    <property type="entry name" value="MFS_1"/>
    <property type="match status" value="1"/>
</dbReference>
<name>A0A8J3N1H6_9CHLR</name>
<keyword evidence="2" id="KW-0813">Transport</keyword>
<keyword evidence="5 7" id="KW-1133">Transmembrane helix</keyword>
<evidence type="ECO:0000313" key="9">
    <source>
        <dbReference type="EMBL" id="GHO94087.1"/>
    </source>
</evidence>
<dbReference type="GO" id="GO:0022857">
    <property type="term" value="F:transmembrane transporter activity"/>
    <property type="evidence" value="ECO:0007669"/>
    <property type="project" value="InterPro"/>
</dbReference>
<evidence type="ECO:0000313" key="10">
    <source>
        <dbReference type="Proteomes" id="UP000597444"/>
    </source>
</evidence>
<proteinExistence type="predicted"/>
<evidence type="ECO:0000256" key="3">
    <source>
        <dbReference type="ARBA" id="ARBA00022475"/>
    </source>
</evidence>
<dbReference type="InterPro" id="IPR020846">
    <property type="entry name" value="MFS_dom"/>
</dbReference>
<dbReference type="SUPFAM" id="SSF103473">
    <property type="entry name" value="MFS general substrate transporter"/>
    <property type="match status" value="2"/>
</dbReference>
<dbReference type="InterPro" id="IPR036259">
    <property type="entry name" value="MFS_trans_sf"/>
</dbReference>
<feature type="transmembrane region" description="Helical" evidence="7">
    <location>
        <begin position="371"/>
        <end position="388"/>
    </location>
</feature>
<dbReference type="GO" id="GO:0005886">
    <property type="term" value="C:plasma membrane"/>
    <property type="evidence" value="ECO:0007669"/>
    <property type="project" value="UniProtKB-SubCell"/>
</dbReference>
<evidence type="ECO:0000256" key="6">
    <source>
        <dbReference type="ARBA" id="ARBA00023136"/>
    </source>
</evidence>
<dbReference type="PROSITE" id="PS00216">
    <property type="entry name" value="SUGAR_TRANSPORT_1"/>
    <property type="match status" value="1"/>
</dbReference>
<keyword evidence="6 7" id="KW-0472">Membrane</keyword>
<evidence type="ECO:0000256" key="7">
    <source>
        <dbReference type="SAM" id="Phobius"/>
    </source>
</evidence>
<dbReference type="NCBIfam" id="TIGR00711">
    <property type="entry name" value="efflux_EmrB"/>
    <property type="match status" value="1"/>
</dbReference>
<dbReference type="PANTHER" id="PTHR23501">
    <property type="entry name" value="MAJOR FACILITATOR SUPERFAMILY"/>
    <property type="match status" value="1"/>
</dbReference>
<dbReference type="AlphaFoldDB" id="A0A8J3N1H6"/>
<dbReference type="Gene3D" id="1.20.1720.10">
    <property type="entry name" value="Multidrug resistance protein D"/>
    <property type="match status" value="1"/>
</dbReference>
<keyword evidence="3" id="KW-1003">Cell membrane</keyword>
<evidence type="ECO:0000256" key="4">
    <source>
        <dbReference type="ARBA" id="ARBA00022692"/>
    </source>
</evidence>
<dbReference type="Proteomes" id="UP000597444">
    <property type="component" value="Unassembled WGS sequence"/>
</dbReference>
<accession>A0A8J3N1H6</accession>